<name>A0A8H5WXI5_9HYPO</name>
<keyword evidence="3" id="KW-1185">Reference proteome</keyword>
<organism evidence="2 3">
    <name type="scientific">Fusarium denticulatum</name>
    <dbReference type="NCBI Taxonomy" id="48507"/>
    <lineage>
        <taxon>Eukaryota</taxon>
        <taxon>Fungi</taxon>
        <taxon>Dikarya</taxon>
        <taxon>Ascomycota</taxon>
        <taxon>Pezizomycotina</taxon>
        <taxon>Sordariomycetes</taxon>
        <taxon>Hypocreomycetidae</taxon>
        <taxon>Hypocreales</taxon>
        <taxon>Nectriaceae</taxon>
        <taxon>Fusarium</taxon>
        <taxon>Fusarium fujikuroi species complex</taxon>
    </lineage>
</organism>
<evidence type="ECO:0000313" key="3">
    <source>
        <dbReference type="Proteomes" id="UP000562682"/>
    </source>
</evidence>
<gene>
    <name evidence="2" type="ORF">FDENT_9657</name>
</gene>
<evidence type="ECO:0000256" key="1">
    <source>
        <dbReference type="SAM" id="MobiDB-lite"/>
    </source>
</evidence>
<proteinExistence type="predicted"/>
<dbReference type="EMBL" id="JAAOAK010000301">
    <property type="protein sequence ID" value="KAF5675736.1"/>
    <property type="molecule type" value="Genomic_DNA"/>
</dbReference>
<sequence length="450" mass="51225">MSGNGLTPDEYRSYQAHMKRRERRARAERERVEQEKTKQEGVAEERAEQETAEQDTAGEQAAHPADISENIVVEDISSSPLLGSYLDYTHTAFNRIAAIWQCLCKYRWPIVYSIVVLMFGHLVKFILDTPIPFPGGTIGGFIMLLVKIMYRDPRLLPDLFTPARSLSCICDAPVFTVRGKFLSDIAQVLDDKTVEGVNFSFDETLLLQVNQADDRLSTVTTSISDHSYDICRHISHLDEIMSSKPSWLSSVLQSLSLEHSKETKIQKEAESFLSTLNHSITTRSEMINRTKAGHESIRQLQKEFCNGRDQVLSIKTDIFTKLSAKEAALKARENYTALRRYITGKLNGVDIANLRLENMALWQQLVEADDFRIYIALGCSGSEVSWYEMRRLEKALKENDKWSKTATGKVMKTLDRLHKGLINLKVAGEDVTEIMKDYEGDINRGHYERT</sequence>
<dbReference type="AlphaFoldDB" id="A0A8H5WXI5"/>
<accession>A0A8H5WXI5</accession>
<protein>
    <submittedName>
        <fullName evidence="2">Uncharacterized protein</fullName>
    </submittedName>
</protein>
<feature type="region of interest" description="Disordered" evidence="1">
    <location>
        <begin position="1"/>
        <end position="64"/>
    </location>
</feature>
<evidence type="ECO:0000313" key="2">
    <source>
        <dbReference type="EMBL" id="KAF5675736.1"/>
    </source>
</evidence>
<dbReference type="Proteomes" id="UP000562682">
    <property type="component" value="Unassembled WGS sequence"/>
</dbReference>
<feature type="compositionally biased region" description="Basic and acidic residues" evidence="1">
    <location>
        <begin position="25"/>
        <end position="49"/>
    </location>
</feature>
<comment type="caution">
    <text evidence="2">The sequence shown here is derived from an EMBL/GenBank/DDBJ whole genome shotgun (WGS) entry which is preliminary data.</text>
</comment>
<reference evidence="2 3" key="1">
    <citation type="submission" date="2020-05" db="EMBL/GenBank/DDBJ databases">
        <title>Identification and distribution of gene clusters putatively required for synthesis of sphingolipid metabolism inhibitors in phylogenetically diverse species of the filamentous fungus Fusarium.</title>
        <authorList>
            <person name="Kim H.-S."/>
            <person name="Busman M."/>
            <person name="Brown D.W."/>
            <person name="Divon H."/>
            <person name="Uhlig S."/>
            <person name="Proctor R.H."/>
        </authorList>
    </citation>
    <scope>NUCLEOTIDE SEQUENCE [LARGE SCALE GENOMIC DNA]</scope>
    <source>
        <strain evidence="2 3">NRRL 25311</strain>
    </source>
</reference>